<protein>
    <submittedName>
        <fullName evidence="2">Putative RNA-binding Zn ribbon-like protein</fullName>
    </submittedName>
</protein>
<feature type="domain" description="Zinc finger CGNR" evidence="1">
    <location>
        <begin position="145"/>
        <end position="187"/>
    </location>
</feature>
<dbReference type="InterPro" id="IPR021005">
    <property type="entry name" value="Znf_CGNR"/>
</dbReference>
<keyword evidence="3" id="KW-1185">Reference proteome</keyword>
<dbReference type="EMBL" id="QJKF01000015">
    <property type="protein sequence ID" value="PXX58148.1"/>
    <property type="molecule type" value="Genomic_DNA"/>
</dbReference>
<name>A0A318JVE0_9NOCA</name>
<evidence type="ECO:0000313" key="3">
    <source>
        <dbReference type="Proteomes" id="UP000247569"/>
    </source>
</evidence>
<accession>A0A318JVE0</accession>
<proteinExistence type="predicted"/>
<gene>
    <name evidence="2" type="ORF">DFR70_115121</name>
</gene>
<dbReference type="Proteomes" id="UP000247569">
    <property type="component" value="Unassembled WGS sequence"/>
</dbReference>
<dbReference type="Gene3D" id="1.10.3300.10">
    <property type="entry name" value="Jann2411-like domain"/>
    <property type="match status" value="1"/>
</dbReference>
<dbReference type="PANTHER" id="PTHR35525:SF3">
    <property type="entry name" value="BLL6575 PROTEIN"/>
    <property type="match status" value="1"/>
</dbReference>
<dbReference type="PANTHER" id="PTHR35525">
    <property type="entry name" value="BLL6575 PROTEIN"/>
    <property type="match status" value="1"/>
</dbReference>
<dbReference type="InterPro" id="IPR010852">
    <property type="entry name" value="ABATE"/>
</dbReference>
<reference evidence="2 3" key="1">
    <citation type="submission" date="2018-05" db="EMBL/GenBank/DDBJ databases">
        <title>Genomic Encyclopedia of Type Strains, Phase IV (KMG-IV): sequencing the most valuable type-strain genomes for metagenomic binning, comparative biology and taxonomic classification.</title>
        <authorList>
            <person name="Goeker M."/>
        </authorList>
    </citation>
    <scope>NUCLEOTIDE SEQUENCE [LARGE SCALE GENOMIC DNA]</scope>
    <source>
        <strain evidence="2 3">DSM 44704</strain>
    </source>
</reference>
<sequence length="192" mass="20684">MRLDSHTLGAVQFAVRLINAVVPGERRGRAYPAAAGQRELRDRISGVVPPIAGFHATPADAPGLARVAAQLRQVFAAVASGDMDAAAERTNAMMHEYDARPVLTRDPGRPWHLRFHTPDAPRVPAIGAAVTVAVASVLGSEHADRIGVCSAPTCDRVYLDLTRNGTKRFCGTACQNRAKNAAFRARQQTWRP</sequence>
<comment type="caution">
    <text evidence="2">The sequence shown here is derived from an EMBL/GenBank/DDBJ whole genome shotgun (WGS) entry which is preliminary data.</text>
</comment>
<dbReference type="Pfam" id="PF11706">
    <property type="entry name" value="zf-CGNR"/>
    <property type="match status" value="1"/>
</dbReference>
<evidence type="ECO:0000313" key="2">
    <source>
        <dbReference type="EMBL" id="PXX58148.1"/>
    </source>
</evidence>
<dbReference type="AlphaFoldDB" id="A0A318JVE0"/>
<dbReference type="RefSeq" id="WP_246003133.1">
    <property type="nucleotide sequence ID" value="NZ_QJKF01000015.1"/>
</dbReference>
<organism evidence="2 3">
    <name type="scientific">Nocardia tenerifensis</name>
    <dbReference type="NCBI Taxonomy" id="228006"/>
    <lineage>
        <taxon>Bacteria</taxon>
        <taxon>Bacillati</taxon>
        <taxon>Actinomycetota</taxon>
        <taxon>Actinomycetes</taxon>
        <taxon>Mycobacteriales</taxon>
        <taxon>Nocardiaceae</taxon>
        <taxon>Nocardia</taxon>
    </lineage>
</organism>
<dbReference type="SUPFAM" id="SSF160904">
    <property type="entry name" value="Jann2411-like"/>
    <property type="match status" value="1"/>
</dbReference>
<evidence type="ECO:0000259" key="1">
    <source>
        <dbReference type="Pfam" id="PF11706"/>
    </source>
</evidence>
<dbReference type="InterPro" id="IPR023286">
    <property type="entry name" value="ABATE_dom_sf"/>
</dbReference>